<dbReference type="PANTHER" id="PTHR30582:SF4">
    <property type="entry name" value="L,D-TRANSPEPTIDASE YQJB-RELATED"/>
    <property type="match status" value="1"/>
</dbReference>
<dbReference type="Pfam" id="PF03734">
    <property type="entry name" value="YkuD"/>
    <property type="match status" value="1"/>
</dbReference>
<dbReference type="GO" id="GO:0005576">
    <property type="term" value="C:extracellular region"/>
    <property type="evidence" value="ECO:0007669"/>
    <property type="project" value="TreeGrafter"/>
</dbReference>
<dbReference type="AlphaFoldDB" id="A0A2V2YLZ4"/>
<evidence type="ECO:0000256" key="10">
    <source>
        <dbReference type="SAM" id="SignalP"/>
    </source>
</evidence>
<comment type="pathway">
    <text evidence="1 9">Cell wall biogenesis; peptidoglycan biosynthesis.</text>
</comment>
<gene>
    <name evidence="12" type="ORF">DFQ01_12957</name>
</gene>
<evidence type="ECO:0000256" key="1">
    <source>
        <dbReference type="ARBA" id="ARBA00004752"/>
    </source>
</evidence>
<keyword evidence="5 9" id="KW-0133">Cell shape</keyword>
<evidence type="ECO:0000259" key="11">
    <source>
        <dbReference type="PROSITE" id="PS52029"/>
    </source>
</evidence>
<dbReference type="OrthoDB" id="9787225at2"/>
<evidence type="ECO:0000313" key="13">
    <source>
        <dbReference type="Proteomes" id="UP000246635"/>
    </source>
</evidence>
<dbReference type="GO" id="GO:0071972">
    <property type="term" value="F:peptidoglycan L,D-transpeptidase activity"/>
    <property type="evidence" value="ECO:0007669"/>
    <property type="project" value="TreeGrafter"/>
</dbReference>
<evidence type="ECO:0000313" key="12">
    <source>
        <dbReference type="EMBL" id="PWV95221.1"/>
    </source>
</evidence>
<dbReference type="InterPro" id="IPR038063">
    <property type="entry name" value="Transpep_catalytic_dom"/>
</dbReference>
<reference evidence="12 13" key="1">
    <citation type="submission" date="2018-05" db="EMBL/GenBank/DDBJ databases">
        <title>Genomic Encyclopedia of Type Strains, Phase III (KMG-III): the genomes of soil and plant-associated and newly described type strains.</title>
        <authorList>
            <person name="Whitman W."/>
        </authorList>
    </citation>
    <scope>NUCLEOTIDE SEQUENCE [LARGE SCALE GENOMIC DNA]</scope>
    <source>
        <strain evidence="12 13">CECT 5696</strain>
    </source>
</reference>
<dbReference type="SUPFAM" id="SSF55383">
    <property type="entry name" value="Copper amine oxidase, domain N"/>
    <property type="match status" value="1"/>
</dbReference>
<evidence type="ECO:0000256" key="4">
    <source>
        <dbReference type="ARBA" id="ARBA00022801"/>
    </source>
</evidence>
<dbReference type="Gene3D" id="2.40.440.10">
    <property type="entry name" value="L,D-transpeptidase catalytic domain-like"/>
    <property type="match status" value="1"/>
</dbReference>
<evidence type="ECO:0000256" key="3">
    <source>
        <dbReference type="ARBA" id="ARBA00022679"/>
    </source>
</evidence>
<evidence type="ECO:0000256" key="6">
    <source>
        <dbReference type="ARBA" id="ARBA00022984"/>
    </source>
</evidence>
<comment type="caution">
    <text evidence="12">The sequence shown here is derived from an EMBL/GenBank/DDBJ whole genome shotgun (WGS) entry which is preliminary data.</text>
</comment>
<evidence type="ECO:0000256" key="5">
    <source>
        <dbReference type="ARBA" id="ARBA00022960"/>
    </source>
</evidence>
<dbReference type="InterPro" id="IPR005490">
    <property type="entry name" value="LD_TPept_cat_dom"/>
</dbReference>
<evidence type="ECO:0000256" key="7">
    <source>
        <dbReference type="ARBA" id="ARBA00023316"/>
    </source>
</evidence>
<evidence type="ECO:0000256" key="9">
    <source>
        <dbReference type="PROSITE-ProRule" id="PRU01373"/>
    </source>
</evidence>
<dbReference type="SUPFAM" id="SSF141523">
    <property type="entry name" value="L,D-transpeptidase catalytic domain-like"/>
    <property type="match status" value="1"/>
</dbReference>
<dbReference type="InterPro" id="IPR050979">
    <property type="entry name" value="LD-transpeptidase"/>
</dbReference>
<keyword evidence="10" id="KW-0732">Signal</keyword>
<dbReference type="GO" id="GO:0016740">
    <property type="term" value="F:transferase activity"/>
    <property type="evidence" value="ECO:0007669"/>
    <property type="project" value="UniProtKB-KW"/>
</dbReference>
<dbReference type="PANTHER" id="PTHR30582">
    <property type="entry name" value="L,D-TRANSPEPTIDASE"/>
    <property type="match status" value="1"/>
</dbReference>
<dbReference type="PROSITE" id="PS52029">
    <property type="entry name" value="LD_TPASE"/>
    <property type="match status" value="1"/>
</dbReference>
<evidence type="ECO:0000256" key="8">
    <source>
        <dbReference type="ARBA" id="ARBA00060592"/>
    </source>
</evidence>
<evidence type="ECO:0000256" key="2">
    <source>
        <dbReference type="ARBA" id="ARBA00005992"/>
    </source>
</evidence>
<keyword evidence="4" id="KW-0378">Hydrolase</keyword>
<dbReference type="InterPro" id="IPR036582">
    <property type="entry name" value="Mao_N_sf"/>
</dbReference>
<organism evidence="12 13">
    <name type="scientific">Paenibacillus cellulosilyticus</name>
    <dbReference type="NCBI Taxonomy" id="375489"/>
    <lineage>
        <taxon>Bacteria</taxon>
        <taxon>Bacillati</taxon>
        <taxon>Bacillota</taxon>
        <taxon>Bacilli</taxon>
        <taxon>Bacillales</taxon>
        <taxon>Paenibacillaceae</taxon>
        <taxon>Paenibacillus</taxon>
    </lineage>
</organism>
<keyword evidence="13" id="KW-1185">Reference proteome</keyword>
<dbReference type="CDD" id="cd16913">
    <property type="entry name" value="YkuD_like"/>
    <property type="match status" value="1"/>
</dbReference>
<feature type="chain" id="PRO_5015906157" evidence="10">
    <location>
        <begin position="34"/>
        <end position="310"/>
    </location>
</feature>
<comment type="pathway">
    <text evidence="8">Glycan biosynthesis.</text>
</comment>
<dbReference type="GO" id="GO:0018104">
    <property type="term" value="P:peptidoglycan-protein cross-linking"/>
    <property type="evidence" value="ECO:0007669"/>
    <property type="project" value="TreeGrafter"/>
</dbReference>
<feature type="domain" description="L,D-TPase catalytic" evidence="11">
    <location>
        <begin position="47"/>
        <end position="171"/>
    </location>
</feature>
<dbReference type="GO" id="GO:0008360">
    <property type="term" value="P:regulation of cell shape"/>
    <property type="evidence" value="ECO:0007669"/>
    <property type="project" value="UniProtKB-UniRule"/>
</dbReference>
<feature type="active site" description="Proton donor/acceptor" evidence="9">
    <location>
        <position position="131"/>
    </location>
</feature>
<dbReference type="EMBL" id="QGTQ01000029">
    <property type="protein sequence ID" value="PWV95221.1"/>
    <property type="molecule type" value="Genomic_DNA"/>
</dbReference>
<keyword evidence="3" id="KW-0808">Transferase</keyword>
<dbReference type="InterPro" id="IPR012854">
    <property type="entry name" value="Cu_amine_oxidase-like_N"/>
</dbReference>
<name>A0A2V2YLZ4_9BACL</name>
<dbReference type="GO" id="GO:0071555">
    <property type="term" value="P:cell wall organization"/>
    <property type="evidence" value="ECO:0007669"/>
    <property type="project" value="UniProtKB-UniRule"/>
</dbReference>
<feature type="signal peptide" evidence="10">
    <location>
        <begin position="1"/>
        <end position="33"/>
    </location>
</feature>
<protein>
    <submittedName>
        <fullName evidence="12">Copper amine oxidase-like protein</fullName>
    </submittedName>
</protein>
<dbReference type="Gene3D" id="3.30.457.10">
    <property type="entry name" value="Copper amine oxidase-like, N-terminal domain"/>
    <property type="match status" value="1"/>
</dbReference>
<dbReference type="UniPathway" id="UPA00219"/>
<dbReference type="FunFam" id="2.40.440.10:FF:000003">
    <property type="entry name" value="L,D-transpeptidase YciB"/>
    <property type="match status" value="1"/>
</dbReference>
<dbReference type="Proteomes" id="UP000246635">
    <property type="component" value="Unassembled WGS sequence"/>
</dbReference>
<proteinExistence type="inferred from homology"/>
<dbReference type="Pfam" id="PF07833">
    <property type="entry name" value="Cu_amine_oxidN1"/>
    <property type="match status" value="1"/>
</dbReference>
<keyword evidence="6 9" id="KW-0573">Peptidoglycan synthesis</keyword>
<feature type="active site" description="Nucleophile" evidence="9">
    <location>
        <position position="147"/>
    </location>
</feature>
<accession>A0A2V2YLZ4</accession>
<sequence length="310" mass="33731">MGGCLVLKSHLRKTGLVTLACLLVWLLLPFANASGTAAAAAESSSDQLIVINKKTNKLAFFEGGELIRTFSVATGRTNKLTPEGTFEIVNKIKNRPYYKDHIKGGDPKNPLGDRWMGLDVNGTAGTTYAIHGNNNSKSIGKYVSSGCIRMNNDEIHWLFPQIKIGTKAVITNSKLSMIEIAENHGYPVLHDYDGKLLVNGKAVKLDHPAVILGSQVFVPMRELFGLLGAKVTWNNEKKTVTAVIGDRTLTHIPLTNVVKLNGETVKITASRVIANSTMLPLRNISELTGFKVIWDAEKKEIRVTGGAAKK</sequence>
<comment type="similarity">
    <text evidence="2">Belongs to the YkuD family.</text>
</comment>
<keyword evidence="7 9" id="KW-0961">Cell wall biogenesis/degradation</keyword>